<feature type="transmembrane region" description="Helical" evidence="1">
    <location>
        <begin position="61"/>
        <end position="80"/>
    </location>
</feature>
<accession>A0A7R9P6V4</accession>
<evidence type="ECO:0000256" key="1">
    <source>
        <dbReference type="SAM" id="Phobius"/>
    </source>
</evidence>
<dbReference type="GO" id="GO:0007186">
    <property type="term" value="P:G protein-coupled receptor signaling pathway"/>
    <property type="evidence" value="ECO:0007669"/>
    <property type="project" value="InterPro"/>
</dbReference>
<dbReference type="PANTHER" id="PTHR23252:SF43">
    <property type="entry name" value="INTIMAL THICKNESS RELATED RECEPTOR IRP DOMAIN-CONTAINING PROTEIN"/>
    <property type="match status" value="1"/>
</dbReference>
<proteinExistence type="predicted"/>
<feature type="transmembrane region" description="Helical" evidence="1">
    <location>
        <begin position="92"/>
        <end position="112"/>
    </location>
</feature>
<dbReference type="Pfam" id="PF10192">
    <property type="entry name" value="GPR180-TMEM145_TM"/>
    <property type="match status" value="1"/>
</dbReference>
<dbReference type="PANTHER" id="PTHR23252">
    <property type="entry name" value="INTIMAL THICKNESS RECEPTOR-RELATED"/>
    <property type="match status" value="1"/>
</dbReference>
<name>A0A7R9P6V4_TIMCA</name>
<gene>
    <name evidence="3" type="ORF">TCMB3V08_LOCUS4908</name>
</gene>
<reference evidence="3" key="1">
    <citation type="submission" date="2020-11" db="EMBL/GenBank/DDBJ databases">
        <authorList>
            <person name="Tran Van P."/>
        </authorList>
    </citation>
    <scope>NUCLEOTIDE SEQUENCE</scope>
</reference>
<dbReference type="AlphaFoldDB" id="A0A7R9P6V4"/>
<dbReference type="EMBL" id="OE180917">
    <property type="protein sequence ID" value="CAD7572255.1"/>
    <property type="molecule type" value="Genomic_DNA"/>
</dbReference>
<keyword evidence="1" id="KW-1133">Transmembrane helix</keyword>
<dbReference type="GO" id="GO:0019236">
    <property type="term" value="P:response to pheromone"/>
    <property type="evidence" value="ECO:0007669"/>
    <property type="project" value="InterPro"/>
</dbReference>
<evidence type="ECO:0000313" key="3">
    <source>
        <dbReference type="EMBL" id="CAD7572255.1"/>
    </source>
</evidence>
<protein>
    <submittedName>
        <fullName evidence="3">(California timema) hypothetical protein</fullName>
    </submittedName>
</protein>
<keyword evidence="1" id="KW-0472">Membrane</keyword>
<feature type="domain" description="GPR180/TMEM145 transmembrane" evidence="2">
    <location>
        <begin position="63"/>
        <end position="137"/>
    </location>
</feature>
<sequence>MGDDMLATRCVRDDILATRCVRDDMLATRCVRDDMLATSSVIILSRMCVLSAPSLCEQDTAELYLVFFLCYIVLVPLQLYAATRQKHPVTRLFTASLLLEFLALCFILIHVLKFAFDGVGVGGMAVAGDILDILSRTSCAHKCLGSHIGITYSADCLAYCVMTHLLWPARSEQYFLLAEEADLGDELDEFNEAPHVINNYTRLSEPPDLGKIIA</sequence>
<dbReference type="InterPro" id="IPR019336">
    <property type="entry name" value="GPR180/TMEM145_TM"/>
</dbReference>
<evidence type="ECO:0000259" key="2">
    <source>
        <dbReference type="Pfam" id="PF10192"/>
    </source>
</evidence>
<dbReference type="InterPro" id="IPR047831">
    <property type="entry name" value="GPR180/TMEM145"/>
</dbReference>
<organism evidence="3">
    <name type="scientific">Timema californicum</name>
    <name type="common">California timema</name>
    <name type="synonym">Walking stick</name>
    <dbReference type="NCBI Taxonomy" id="61474"/>
    <lineage>
        <taxon>Eukaryota</taxon>
        <taxon>Metazoa</taxon>
        <taxon>Ecdysozoa</taxon>
        <taxon>Arthropoda</taxon>
        <taxon>Hexapoda</taxon>
        <taxon>Insecta</taxon>
        <taxon>Pterygota</taxon>
        <taxon>Neoptera</taxon>
        <taxon>Polyneoptera</taxon>
        <taxon>Phasmatodea</taxon>
        <taxon>Timematodea</taxon>
        <taxon>Timematoidea</taxon>
        <taxon>Timematidae</taxon>
        <taxon>Timema</taxon>
    </lineage>
</organism>
<keyword evidence="1" id="KW-0812">Transmembrane</keyword>